<dbReference type="CDD" id="cd18084">
    <property type="entry name" value="RsmE-like"/>
    <property type="match status" value="1"/>
</dbReference>
<sequence>MTGREDEGEGDDGNGNGGEGAAARPRLRLWLDAPLAEGAEVPLSPAQTHYLVSVMRRGPGDAVALFNGRDGEWRARLATLDRKRGGTACLEVRMRPPHPEPGPWLLIAPVKRQALDLTVEKATELGAGRLLPVLTRRTNSQRVKTDRLRAIATEAAEQCGRLTVPEVAEPQPLPEVLADWPAGRRLLLLDETGGGRPLGHCLERADAADPVAFLVGPEGGFDNSELDAVRQLPFVQPVDLGPRILRAETAALAALAAWQVLAAGRGGLRSSDLSA</sequence>
<feature type="domain" description="Ribosomal RNA small subunit methyltransferase E methyltransferase" evidence="14">
    <location>
        <begin position="105"/>
        <end position="259"/>
    </location>
</feature>
<proteinExistence type="inferred from homology"/>
<dbReference type="EMBL" id="FNCV01000007">
    <property type="protein sequence ID" value="SDH44858.1"/>
    <property type="molecule type" value="Genomic_DNA"/>
</dbReference>
<evidence type="ECO:0000256" key="13">
    <source>
        <dbReference type="SAM" id="MobiDB-lite"/>
    </source>
</evidence>
<dbReference type="Gene3D" id="2.40.240.20">
    <property type="entry name" value="Hypothetical PUA domain-like, domain 1"/>
    <property type="match status" value="1"/>
</dbReference>
<keyword evidence="6 12" id="KW-0698">rRNA processing</keyword>
<dbReference type="PIRSF" id="PIRSF015601">
    <property type="entry name" value="MTase_slr0722"/>
    <property type="match status" value="1"/>
</dbReference>
<dbReference type="InterPro" id="IPR029028">
    <property type="entry name" value="Alpha/beta_knot_MTases"/>
</dbReference>
<evidence type="ECO:0000256" key="10">
    <source>
        <dbReference type="ARBA" id="ARBA00025699"/>
    </source>
</evidence>
<evidence type="ECO:0000256" key="11">
    <source>
        <dbReference type="ARBA" id="ARBA00047944"/>
    </source>
</evidence>
<dbReference type="PANTHER" id="PTHR30027">
    <property type="entry name" value="RIBOSOMAL RNA SMALL SUBUNIT METHYLTRANSFERASE E"/>
    <property type="match status" value="1"/>
</dbReference>
<feature type="compositionally biased region" description="Acidic residues" evidence="13">
    <location>
        <begin position="1"/>
        <end position="12"/>
    </location>
</feature>
<dbReference type="GO" id="GO:0005737">
    <property type="term" value="C:cytoplasm"/>
    <property type="evidence" value="ECO:0007669"/>
    <property type="project" value="UniProtKB-SubCell"/>
</dbReference>
<gene>
    <name evidence="16" type="ORF">SAMN05421742_1074</name>
</gene>
<evidence type="ECO:0000256" key="9">
    <source>
        <dbReference type="ARBA" id="ARBA00022691"/>
    </source>
</evidence>
<feature type="domain" description="Ribosomal RNA small subunit methyltransferase E PUA-like" evidence="15">
    <location>
        <begin position="46"/>
        <end position="84"/>
    </location>
</feature>
<dbReference type="NCBIfam" id="NF008696">
    <property type="entry name" value="PRK11713.3-5"/>
    <property type="match status" value="1"/>
</dbReference>
<dbReference type="STRING" id="83401.SAMN05421742_1074"/>
<evidence type="ECO:0000313" key="17">
    <source>
        <dbReference type="Proteomes" id="UP000217076"/>
    </source>
</evidence>
<organism evidence="16 17">
    <name type="scientific">Roseospirillum parvum</name>
    <dbReference type="NCBI Taxonomy" id="83401"/>
    <lineage>
        <taxon>Bacteria</taxon>
        <taxon>Pseudomonadati</taxon>
        <taxon>Pseudomonadota</taxon>
        <taxon>Alphaproteobacteria</taxon>
        <taxon>Rhodospirillales</taxon>
        <taxon>Rhodospirillaceae</taxon>
        <taxon>Roseospirillum</taxon>
    </lineage>
</organism>
<evidence type="ECO:0000256" key="5">
    <source>
        <dbReference type="ARBA" id="ARBA00022490"/>
    </source>
</evidence>
<dbReference type="InterPro" id="IPR046887">
    <property type="entry name" value="RsmE_PUA-like"/>
</dbReference>
<evidence type="ECO:0000256" key="1">
    <source>
        <dbReference type="ARBA" id="ARBA00004496"/>
    </source>
</evidence>
<dbReference type="Pfam" id="PF04452">
    <property type="entry name" value="Methyltrans_RNA"/>
    <property type="match status" value="1"/>
</dbReference>
<keyword evidence="5 12" id="KW-0963">Cytoplasm</keyword>
<keyword evidence="8 12" id="KW-0808">Transferase</keyword>
<dbReference type="NCBIfam" id="TIGR00046">
    <property type="entry name" value="RsmE family RNA methyltransferase"/>
    <property type="match status" value="1"/>
</dbReference>
<comment type="function">
    <text evidence="10 12">Specifically methylates the N3 position of the uracil ring of uridine 1498 (m3U1498) in 16S rRNA. Acts on the fully assembled 30S ribosomal subunit.</text>
</comment>
<dbReference type="GO" id="GO:0070042">
    <property type="term" value="F:rRNA (uridine-N3-)-methyltransferase activity"/>
    <property type="evidence" value="ECO:0007669"/>
    <property type="project" value="TreeGrafter"/>
</dbReference>
<dbReference type="PANTHER" id="PTHR30027:SF3">
    <property type="entry name" value="16S RRNA (URACIL(1498)-N(3))-METHYLTRANSFERASE"/>
    <property type="match status" value="1"/>
</dbReference>
<dbReference type="EC" id="2.1.1.193" evidence="3 12"/>
<dbReference type="Gene3D" id="3.40.1280.10">
    <property type="match status" value="1"/>
</dbReference>
<keyword evidence="7 12" id="KW-0489">Methyltransferase</keyword>
<dbReference type="InterPro" id="IPR029026">
    <property type="entry name" value="tRNA_m1G_MTases_N"/>
</dbReference>
<dbReference type="InterPro" id="IPR046886">
    <property type="entry name" value="RsmE_MTase_dom"/>
</dbReference>
<comment type="subcellular location">
    <subcellularLocation>
        <location evidence="1 12">Cytoplasm</location>
    </subcellularLocation>
</comment>
<dbReference type="InterPro" id="IPR015947">
    <property type="entry name" value="PUA-like_sf"/>
</dbReference>
<evidence type="ECO:0000256" key="2">
    <source>
        <dbReference type="ARBA" id="ARBA00005528"/>
    </source>
</evidence>
<evidence type="ECO:0000313" key="16">
    <source>
        <dbReference type="EMBL" id="SDH44858.1"/>
    </source>
</evidence>
<dbReference type="InterPro" id="IPR006700">
    <property type="entry name" value="RsmE"/>
</dbReference>
<protein>
    <recommendedName>
        <fullName evidence="4 12">Ribosomal RNA small subunit methyltransferase E</fullName>
        <ecNumber evidence="3 12">2.1.1.193</ecNumber>
    </recommendedName>
</protein>
<evidence type="ECO:0000259" key="14">
    <source>
        <dbReference type="Pfam" id="PF04452"/>
    </source>
</evidence>
<keyword evidence="17" id="KW-1185">Reference proteome</keyword>
<feature type="region of interest" description="Disordered" evidence="13">
    <location>
        <begin position="1"/>
        <end position="21"/>
    </location>
</feature>
<comment type="catalytic activity">
    <reaction evidence="11 12">
        <text>uridine(1498) in 16S rRNA + S-adenosyl-L-methionine = N(3)-methyluridine(1498) in 16S rRNA + S-adenosyl-L-homocysteine + H(+)</text>
        <dbReference type="Rhea" id="RHEA:42920"/>
        <dbReference type="Rhea" id="RHEA-COMP:10283"/>
        <dbReference type="Rhea" id="RHEA-COMP:10284"/>
        <dbReference type="ChEBI" id="CHEBI:15378"/>
        <dbReference type="ChEBI" id="CHEBI:57856"/>
        <dbReference type="ChEBI" id="CHEBI:59789"/>
        <dbReference type="ChEBI" id="CHEBI:65315"/>
        <dbReference type="ChEBI" id="CHEBI:74502"/>
        <dbReference type="EC" id="2.1.1.193"/>
    </reaction>
</comment>
<evidence type="ECO:0000256" key="12">
    <source>
        <dbReference type="PIRNR" id="PIRNR015601"/>
    </source>
</evidence>
<dbReference type="AlphaFoldDB" id="A0A1G8CHI4"/>
<reference evidence="17" key="1">
    <citation type="submission" date="2016-10" db="EMBL/GenBank/DDBJ databases">
        <authorList>
            <person name="Varghese N."/>
            <person name="Submissions S."/>
        </authorList>
    </citation>
    <scope>NUCLEOTIDE SEQUENCE [LARGE SCALE GENOMIC DNA]</scope>
    <source>
        <strain evidence="17">930I</strain>
    </source>
</reference>
<evidence type="ECO:0000256" key="7">
    <source>
        <dbReference type="ARBA" id="ARBA00022603"/>
    </source>
</evidence>
<accession>A0A1G8CHI4</accession>
<evidence type="ECO:0000256" key="3">
    <source>
        <dbReference type="ARBA" id="ARBA00012328"/>
    </source>
</evidence>
<dbReference type="Proteomes" id="UP000217076">
    <property type="component" value="Unassembled WGS sequence"/>
</dbReference>
<name>A0A1G8CHI4_9PROT</name>
<dbReference type="SUPFAM" id="SSF88697">
    <property type="entry name" value="PUA domain-like"/>
    <property type="match status" value="1"/>
</dbReference>
<comment type="similarity">
    <text evidence="2 12">Belongs to the RNA methyltransferase RsmE family.</text>
</comment>
<dbReference type="OrthoDB" id="9815641at2"/>
<dbReference type="SUPFAM" id="SSF75217">
    <property type="entry name" value="alpha/beta knot"/>
    <property type="match status" value="1"/>
</dbReference>
<dbReference type="RefSeq" id="WP_092619786.1">
    <property type="nucleotide sequence ID" value="NZ_FNCV01000007.1"/>
</dbReference>
<keyword evidence="9 12" id="KW-0949">S-adenosyl-L-methionine</keyword>
<evidence type="ECO:0000256" key="8">
    <source>
        <dbReference type="ARBA" id="ARBA00022679"/>
    </source>
</evidence>
<dbReference type="Pfam" id="PF20260">
    <property type="entry name" value="PUA_4"/>
    <property type="match status" value="1"/>
</dbReference>
<evidence type="ECO:0000256" key="6">
    <source>
        <dbReference type="ARBA" id="ARBA00022552"/>
    </source>
</evidence>
<evidence type="ECO:0000259" key="15">
    <source>
        <dbReference type="Pfam" id="PF20260"/>
    </source>
</evidence>
<dbReference type="GO" id="GO:0070475">
    <property type="term" value="P:rRNA base methylation"/>
    <property type="evidence" value="ECO:0007669"/>
    <property type="project" value="TreeGrafter"/>
</dbReference>
<evidence type="ECO:0000256" key="4">
    <source>
        <dbReference type="ARBA" id="ARBA00013673"/>
    </source>
</evidence>